<proteinExistence type="predicted"/>
<dbReference type="SUPFAM" id="SSF53067">
    <property type="entry name" value="Actin-like ATPase domain"/>
    <property type="match status" value="1"/>
</dbReference>
<dbReference type="EMBL" id="BART01038439">
    <property type="protein sequence ID" value="GAH05605.1"/>
    <property type="molecule type" value="Genomic_DNA"/>
</dbReference>
<gene>
    <name evidence="1" type="ORF">S01H4_63751</name>
</gene>
<feature type="non-terminal residue" evidence="1">
    <location>
        <position position="110"/>
    </location>
</feature>
<protein>
    <submittedName>
        <fullName evidence="1">Uncharacterized protein</fullName>
    </submittedName>
</protein>
<accession>X1DBB5</accession>
<comment type="caution">
    <text evidence="1">The sequence shown here is derived from an EMBL/GenBank/DDBJ whole genome shotgun (WGS) entry which is preliminary data.</text>
</comment>
<dbReference type="InterPro" id="IPR043129">
    <property type="entry name" value="ATPase_NBD"/>
</dbReference>
<dbReference type="Gene3D" id="3.30.420.40">
    <property type="match status" value="1"/>
</dbReference>
<evidence type="ECO:0000313" key="1">
    <source>
        <dbReference type="EMBL" id="GAH05605.1"/>
    </source>
</evidence>
<dbReference type="Pfam" id="PF00480">
    <property type="entry name" value="ROK"/>
    <property type="match status" value="1"/>
</dbReference>
<reference evidence="1" key="1">
    <citation type="journal article" date="2014" name="Front. Microbiol.">
        <title>High frequency of phylogenetically diverse reductive dehalogenase-homologous genes in deep subseafloor sedimentary metagenomes.</title>
        <authorList>
            <person name="Kawai M."/>
            <person name="Futagami T."/>
            <person name="Toyoda A."/>
            <person name="Takaki Y."/>
            <person name="Nishi S."/>
            <person name="Hori S."/>
            <person name="Arai W."/>
            <person name="Tsubouchi T."/>
            <person name="Morono Y."/>
            <person name="Uchiyama I."/>
            <person name="Ito T."/>
            <person name="Fujiyama A."/>
            <person name="Inagaki F."/>
            <person name="Takami H."/>
        </authorList>
    </citation>
    <scope>NUCLEOTIDE SEQUENCE</scope>
    <source>
        <strain evidence="1">Expedition CK06-06</strain>
    </source>
</reference>
<dbReference type="InterPro" id="IPR000600">
    <property type="entry name" value="ROK"/>
</dbReference>
<name>X1DBB5_9ZZZZ</name>
<dbReference type="AlphaFoldDB" id="X1DBB5"/>
<sequence length="110" mass="11835">MVMSGGLLYEGNTGLALEVGDLSVPRFENGELPVDGRGRSGCLEGWVSLIALQRQLANALAKPEYSEHPLAKSDAPIEEKAFQVRDYAEEGDPLAREIFALQANVLGHGL</sequence>
<organism evidence="1">
    <name type="scientific">marine sediment metagenome</name>
    <dbReference type="NCBI Taxonomy" id="412755"/>
    <lineage>
        <taxon>unclassified sequences</taxon>
        <taxon>metagenomes</taxon>
        <taxon>ecological metagenomes</taxon>
    </lineage>
</organism>